<gene>
    <name evidence="1" type="ORF">OCBIM_22026863mg</name>
</gene>
<name>A0A0L8GWC0_OCTBM</name>
<evidence type="ECO:0000313" key="1">
    <source>
        <dbReference type="EMBL" id="KOF81182.1"/>
    </source>
</evidence>
<organism evidence="1">
    <name type="scientific">Octopus bimaculoides</name>
    <name type="common">California two-spotted octopus</name>
    <dbReference type="NCBI Taxonomy" id="37653"/>
    <lineage>
        <taxon>Eukaryota</taxon>
        <taxon>Metazoa</taxon>
        <taxon>Spiralia</taxon>
        <taxon>Lophotrochozoa</taxon>
        <taxon>Mollusca</taxon>
        <taxon>Cephalopoda</taxon>
        <taxon>Coleoidea</taxon>
        <taxon>Octopodiformes</taxon>
        <taxon>Octopoda</taxon>
        <taxon>Incirrata</taxon>
        <taxon>Octopodidae</taxon>
        <taxon>Octopus</taxon>
    </lineage>
</organism>
<proteinExistence type="predicted"/>
<reference evidence="1" key="1">
    <citation type="submission" date="2015-07" db="EMBL/GenBank/DDBJ databases">
        <title>MeaNS - Measles Nucleotide Surveillance Program.</title>
        <authorList>
            <person name="Tran T."/>
            <person name="Druce J."/>
        </authorList>
    </citation>
    <scope>NUCLEOTIDE SEQUENCE</scope>
    <source>
        <strain evidence="1">UCB-OBI-ISO-001</strain>
        <tissue evidence="1">Gonad</tissue>
    </source>
</reference>
<accession>A0A0L8GWC0</accession>
<sequence>MLSLKILTHNETISHCVALNFPSTIKLLFCKCIKVSISLMQSYLAHYTYSNLMYNHAKIYIHTHSLLTNRKKLIYVVC</sequence>
<protein>
    <submittedName>
        <fullName evidence="1">Uncharacterized protein</fullName>
    </submittedName>
</protein>
<dbReference type="EMBL" id="KQ420132">
    <property type="protein sequence ID" value="KOF81182.1"/>
    <property type="molecule type" value="Genomic_DNA"/>
</dbReference>
<dbReference type="AlphaFoldDB" id="A0A0L8GWC0"/>